<evidence type="ECO:0000256" key="1">
    <source>
        <dbReference type="SAM" id="MobiDB-lite"/>
    </source>
</evidence>
<keyword evidence="2" id="KW-0812">Transmembrane</keyword>
<keyword evidence="2" id="KW-0472">Membrane</keyword>
<accession>A0A7W3P798</accession>
<reference evidence="3 4" key="1">
    <citation type="submission" date="2020-07" db="EMBL/GenBank/DDBJ databases">
        <title>Sequencing the genomes of 1000 actinobacteria strains.</title>
        <authorList>
            <person name="Klenk H.-P."/>
        </authorList>
    </citation>
    <scope>NUCLEOTIDE SEQUENCE [LARGE SCALE GENOMIC DNA]</scope>
    <source>
        <strain evidence="3 4">DSM 100723</strain>
    </source>
</reference>
<proteinExistence type="predicted"/>
<dbReference type="AlphaFoldDB" id="A0A7W3P798"/>
<comment type="caution">
    <text evidence="3">The sequence shown here is derived from an EMBL/GenBank/DDBJ whole genome shotgun (WGS) entry which is preliminary data.</text>
</comment>
<name>A0A7W3P798_9ACTN</name>
<feature type="region of interest" description="Disordered" evidence="1">
    <location>
        <begin position="95"/>
        <end position="117"/>
    </location>
</feature>
<organism evidence="3 4">
    <name type="scientific">Microlunatus kandeliicorticis</name>
    <dbReference type="NCBI Taxonomy" id="1759536"/>
    <lineage>
        <taxon>Bacteria</taxon>
        <taxon>Bacillati</taxon>
        <taxon>Actinomycetota</taxon>
        <taxon>Actinomycetes</taxon>
        <taxon>Propionibacteriales</taxon>
        <taxon>Propionibacteriaceae</taxon>
        <taxon>Microlunatus</taxon>
    </lineage>
</organism>
<evidence type="ECO:0000313" key="4">
    <source>
        <dbReference type="Proteomes" id="UP000523079"/>
    </source>
</evidence>
<dbReference type="RefSeq" id="WP_182561417.1">
    <property type="nucleotide sequence ID" value="NZ_JACGWT010000006.1"/>
</dbReference>
<keyword evidence="2" id="KW-1133">Transmembrane helix</keyword>
<protein>
    <submittedName>
        <fullName evidence="3">Uncharacterized protein</fullName>
    </submittedName>
</protein>
<dbReference type="Proteomes" id="UP000523079">
    <property type="component" value="Unassembled WGS sequence"/>
</dbReference>
<sequence length="117" mass="12280">MRVRSRVVRAVAVLGALVVAGGAAVLLVGGRHQAAAWAAWEQARRTYPPIDTADVERAYRVWLTLEAAGLVVLAAGLYLLLVGLVLACGRRLGQRRTADPAPADGAIPSGTRSIATR</sequence>
<feature type="transmembrane region" description="Helical" evidence="2">
    <location>
        <begin position="62"/>
        <end position="87"/>
    </location>
</feature>
<evidence type="ECO:0000256" key="2">
    <source>
        <dbReference type="SAM" id="Phobius"/>
    </source>
</evidence>
<dbReference type="EMBL" id="JACGWT010000006">
    <property type="protein sequence ID" value="MBA8795794.1"/>
    <property type="molecule type" value="Genomic_DNA"/>
</dbReference>
<keyword evidence="4" id="KW-1185">Reference proteome</keyword>
<evidence type="ECO:0000313" key="3">
    <source>
        <dbReference type="EMBL" id="MBA8795794.1"/>
    </source>
</evidence>
<gene>
    <name evidence="3" type="ORF">FHX74_003435</name>
</gene>